<evidence type="ECO:0000313" key="2">
    <source>
        <dbReference type="EMBL" id="KAK9005445.1"/>
    </source>
</evidence>
<dbReference type="PANTHER" id="PTHR34792">
    <property type="entry name" value="OS02G0121500 PROTEIN"/>
    <property type="match status" value="1"/>
</dbReference>
<reference evidence="2 3" key="1">
    <citation type="journal article" date="2024" name="G3 (Bethesda)">
        <title>Genome assembly of Hibiscus sabdariffa L. provides insights into metabolisms of medicinal natural products.</title>
        <authorList>
            <person name="Kim T."/>
        </authorList>
    </citation>
    <scope>NUCLEOTIDE SEQUENCE [LARGE SCALE GENOMIC DNA]</scope>
    <source>
        <strain evidence="2">TK-2024</strain>
        <tissue evidence="2">Old leaves</tissue>
    </source>
</reference>
<evidence type="ECO:0000313" key="3">
    <source>
        <dbReference type="Proteomes" id="UP001396334"/>
    </source>
</evidence>
<protein>
    <submittedName>
        <fullName evidence="2">Uncharacterized protein</fullName>
    </submittedName>
</protein>
<keyword evidence="3" id="KW-1185">Reference proteome</keyword>
<dbReference type="InterPro" id="IPR040305">
    <property type="entry name" value="At1g75730-like"/>
</dbReference>
<dbReference type="Proteomes" id="UP001396334">
    <property type="component" value="Unassembled WGS sequence"/>
</dbReference>
<feature type="region of interest" description="Disordered" evidence="1">
    <location>
        <begin position="1"/>
        <end position="59"/>
    </location>
</feature>
<feature type="region of interest" description="Disordered" evidence="1">
    <location>
        <begin position="530"/>
        <end position="549"/>
    </location>
</feature>
<dbReference type="EMBL" id="JBBPBN010000030">
    <property type="protein sequence ID" value="KAK9005445.1"/>
    <property type="molecule type" value="Genomic_DNA"/>
</dbReference>
<feature type="compositionally biased region" description="Polar residues" evidence="1">
    <location>
        <begin position="130"/>
        <end position="140"/>
    </location>
</feature>
<name>A0ABR2QXQ0_9ROSI</name>
<comment type="caution">
    <text evidence="2">The sequence shown here is derived from an EMBL/GenBank/DDBJ whole genome shotgun (WGS) entry which is preliminary data.</text>
</comment>
<gene>
    <name evidence="2" type="ORF">V6N11_042879</name>
</gene>
<feature type="compositionally biased region" description="Basic and acidic residues" evidence="1">
    <location>
        <begin position="10"/>
        <end position="36"/>
    </location>
</feature>
<evidence type="ECO:0000256" key="1">
    <source>
        <dbReference type="SAM" id="MobiDB-lite"/>
    </source>
</evidence>
<organism evidence="2 3">
    <name type="scientific">Hibiscus sabdariffa</name>
    <name type="common">roselle</name>
    <dbReference type="NCBI Taxonomy" id="183260"/>
    <lineage>
        <taxon>Eukaryota</taxon>
        <taxon>Viridiplantae</taxon>
        <taxon>Streptophyta</taxon>
        <taxon>Embryophyta</taxon>
        <taxon>Tracheophyta</taxon>
        <taxon>Spermatophyta</taxon>
        <taxon>Magnoliopsida</taxon>
        <taxon>eudicotyledons</taxon>
        <taxon>Gunneridae</taxon>
        <taxon>Pentapetalae</taxon>
        <taxon>rosids</taxon>
        <taxon>malvids</taxon>
        <taxon>Malvales</taxon>
        <taxon>Malvaceae</taxon>
        <taxon>Malvoideae</taxon>
        <taxon>Hibiscus</taxon>
    </lineage>
</organism>
<proteinExistence type="predicted"/>
<accession>A0ABR2QXQ0</accession>
<sequence>MGISLAAMKKRYDEAVSPHSPDSKKPNGSHRKDCPKKPKLILKQGWSERSKKATVSAPITKDEEEVVETLYALAGLFPDHDSMVVRSSAWPETAESPVTLLEVKKEDKSSAQAANIVPSSNEADKLDSLNEPSTQEQQDLPESKKLHFKPDSTNSEMRTNTGIAFFKSEPDAEKSCIHGDRGVLSEPSLEIGLKQPKQQVTDHFERKTEMEFGVMDAESRVGHVVRELGKNGLALWPGLSSTVPLSPQTQSRSSSQSFANTIPTWTDAANHAPQTCSLETGSSTEKVLKITRDKNAMKRSAAHVYISRFIHSLQMQNKTILQQPLWLKPRVESKQTALWYPSNCSNLRNAINGNVPGSTSGNTAADRNSYEARSGIIPPQKMLQHEQPQTASASGMNTSKGQSFDFLSLSAGGVGIDANSNSSEVCNTMGSMSQLQVHHLHSHPQHQSLMPFSISPTDYTASACMDLLSTNTATPQAHLQLPQYLSSPFCDPPYTSHSGVKKQRQRLWAANLTAQYWPHGTSTVLTQFSSQQNGKPESSTSMPCAQTAIPPHPTLDAFDQYHSVSQYQQPKIAYTSSLPHTRVKRTDYHFSSVYVESNGGFSGDRSLPLQLL</sequence>
<feature type="region of interest" description="Disordered" evidence="1">
    <location>
        <begin position="105"/>
        <end position="157"/>
    </location>
</feature>
<feature type="compositionally biased region" description="Polar residues" evidence="1">
    <location>
        <begin position="530"/>
        <end position="544"/>
    </location>
</feature>
<feature type="compositionally biased region" description="Polar residues" evidence="1">
    <location>
        <begin position="110"/>
        <end position="121"/>
    </location>
</feature>
<dbReference type="PANTHER" id="PTHR34792:SF1">
    <property type="entry name" value="OS02G0121500 PROTEIN"/>
    <property type="match status" value="1"/>
</dbReference>
<feature type="compositionally biased region" description="Basic and acidic residues" evidence="1">
    <location>
        <begin position="141"/>
        <end position="150"/>
    </location>
</feature>